<dbReference type="InterPro" id="IPR004358">
    <property type="entry name" value="Sig_transdc_His_kin-like_C"/>
</dbReference>
<dbReference type="EC" id="2.7.13.3" evidence="2"/>
<organism evidence="16 17">
    <name type="scientific">Duganella aquatilis</name>
    <dbReference type="NCBI Taxonomy" id="2666082"/>
    <lineage>
        <taxon>Bacteria</taxon>
        <taxon>Pseudomonadati</taxon>
        <taxon>Pseudomonadota</taxon>
        <taxon>Betaproteobacteria</taxon>
        <taxon>Burkholderiales</taxon>
        <taxon>Oxalobacteraceae</taxon>
        <taxon>Telluria group</taxon>
        <taxon>Duganella</taxon>
    </lineage>
</organism>
<evidence type="ECO:0000256" key="9">
    <source>
        <dbReference type="PROSITE-ProRule" id="PRU00110"/>
    </source>
</evidence>
<keyword evidence="3 10" id="KW-0597">Phosphoprotein</keyword>
<comment type="caution">
    <text evidence="16">The sequence shown here is derived from an EMBL/GenBank/DDBJ whole genome shotgun (WGS) entry which is preliminary data.</text>
</comment>
<dbReference type="InterPro" id="IPR008207">
    <property type="entry name" value="Sig_transdc_His_kin_Hpt_dom"/>
</dbReference>
<dbReference type="Pfam" id="PF07695">
    <property type="entry name" value="7TMR-DISM_7TM"/>
    <property type="match status" value="1"/>
</dbReference>
<evidence type="ECO:0000259" key="15">
    <source>
        <dbReference type="PROSITE" id="PS50894"/>
    </source>
</evidence>
<evidence type="ECO:0000256" key="2">
    <source>
        <dbReference type="ARBA" id="ARBA00012438"/>
    </source>
</evidence>
<keyword evidence="12" id="KW-1133">Transmembrane helix</keyword>
<dbReference type="Pfam" id="PF01627">
    <property type="entry name" value="Hpt"/>
    <property type="match status" value="1"/>
</dbReference>
<dbReference type="PROSITE" id="PS50894">
    <property type="entry name" value="HPT"/>
    <property type="match status" value="1"/>
</dbReference>
<dbReference type="SUPFAM" id="SSF52172">
    <property type="entry name" value="CheY-like"/>
    <property type="match status" value="1"/>
</dbReference>
<dbReference type="InterPro" id="IPR005467">
    <property type="entry name" value="His_kinase_dom"/>
</dbReference>
<dbReference type="InterPro" id="IPR011623">
    <property type="entry name" value="7TMR_DISM_rcpt_extracell_dom1"/>
</dbReference>
<dbReference type="PROSITE" id="PS50110">
    <property type="entry name" value="RESPONSE_REGULATORY"/>
    <property type="match status" value="1"/>
</dbReference>
<feature type="transmembrane region" description="Helical" evidence="12">
    <location>
        <begin position="185"/>
        <end position="207"/>
    </location>
</feature>
<proteinExistence type="predicted"/>
<dbReference type="Proteomes" id="UP000439986">
    <property type="component" value="Unassembled WGS sequence"/>
</dbReference>
<dbReference type="CDD" id="cd00088">
    <property type="entry name" value="HPT"/>
    <property type="match status" value="1"/>
</dbReference>
<evidence type="ECO:0000259" key="13">
    <source>
        <dbReference type="PROSITE" id="PS50109"/>
    </source>
</evidence>
<evidence type="ECO:0000256" key="7">
    <source>
        <dbReference type="ARBA" id="ARBA00058004"/>
    </source>
</evidence>
<protein>
    <recommendedName>
        <fullName evidence="8">Virulence sensor protein BvgS</fullName>
        <ecNumber evidence="2">2.7.13.3</ecNumber>
    </recommendedName>
</protein>
<dbReference type="InterPro" id="IPR036641">
    <property type="entry name" value="HPT_dom_sf"/>
</dbReference>
<dbReference type="SMART" id="SM00073">
    <property type="entry name" value="HPT"/>
    <property type="match status" value="1"/>
</dbReference>
<evidence type="ECO:0000256" key="3">
    <source>
        <dbReference type="ARBA" id="ARBA00022553"/>
    </source>
</evidence>
<evidence type="ECO:0000256" key="11">
    <source>
        <dbReference type="SAM" id="Coils"/>
    </source>
</evidence>
<dbReference type="SMART" id="SM00388">
    <property type="entry name" value="HisKA"/>
    <property type="match status" value="1"/>
</dbReference>
<dbReference type="PANTHER" id="PTHR45339:SF3">
    <property type="entry name" value="HISTIDINE KINASE"/>
    <property type="match status" value="1"/>
</dbReference>
<feature type="domain" description="Response regulatory" evidence="14">
    <location>
        <begin position="666"/>
        <end position="788"/>
    </location>
</feature>
<dbReference type="FunFam" id="3.30.565.10:FF:000010">
    <property type="entry name" value="Sensor histidine kinase RcsC"/>
    <property type="match status" value="1"/>
</dbReference>
<dbReference type="Gene3D" id="3.40.50.2300">
    <property type="match status" value="1"/>
</dbReference>
<feature type="transmembrane region" description="Helical" evidence="12">
    <location>
        <begin position="245"/>
        <end position="264"/>
    </location>
</feature>
<keyword evidence="17" id="KW-1185">Reference proteome</keyword>
<dbReference type="Gene3D" id="1.10.287.130">
    <property type="match status" value="1"/>
</dbReference>
<dbReference type="InterPro" id="IPR003661">
    <property type="entry name" value="HisK_dim/P_dom"/>
</dbReference>
<keyword evidence="6" id="KW-0843">Virulence</keyword>
<feature type="modified residue" description="4-aspartylphosphate" evidence="10">
    <location>
        <position position="715"/>
    </location>
</feature>
<dbReference type="CDD" id="cd17546">
    <property type="entry name" value="REC_hyHK_CKI1_RcsC-like"/>
    <property type="match status" value="1"/>
</dbReference>
<dbReference type="InterPro" id="IPR036097">
    <property type="entry name" value="HisK_dim/P_sf"/>
</dbReference>
<dbReference type="Gene3D" id="3.30.565.10">
    <property type="entry name" value="Histidine kinase-like ATPase, C-terminal domain"/>
    <property type="match status" value="1"/>
</dbReference>
<evidence type="ECO:0000256" key="10">
    <source>
        <dbReference type="PROSITE-ProRule" id="PRU00169"/>
    </source>
</evidence>
<sequence length="931" mass="102012">MSKASKIHSLTATLHRYALLLLLAVCVHAGAAPISLTNASIDLAKAGRLYADNGEPYPVNASGLPALLAQLKPAPKVDLLGGSYWLYAELRVDSRQPNWVIDPNDTLIDMVDIQVYGEDGGIRQMLTGYRQPHSYLLHYGKDVDLQPGQRYHVLIRFSSPYYARTPVFSVLPRADYQQLVASENVLIIGSVGALLALTVFNFFIYSITRDRSSLYYSLYVLCYAVAWGMTFHMSADLFGWHDLHWHYVPFFLLPVLSTLFYTSFLKLKETAPRLYALSRINIVLPLLTMPACFLALSYAHTIATIVITIWMSMALTSGIIVWRRGYYPARFFVLGFVALMVPGLIILPANVGLIPALVSNAQLATLLGGTLDGVLLAFALADQIRLLRNNLEQRVNERTAELTEAKEHAEIVSRHRIDFLSAMSHDIRTPLAGVIGMIKFAMRDQSVRGRTEEYLRIGLQNSESLLAILNDILDFSKIDAGRLSIETVDFDLIALIDDAVGILQQQADAKSLLLRYELALDLPRYVRGDPTRLRQILLNLLGNAIKFTDRGEVRLDASAMQAADGHTSVSFDVSDTGPGIPPETLPRLFQKFEQADHSTTRRYGGTGLGLAICKELVELMGGSIAAESRVGAGSTFSFTLPLELGMAPAIDPSTLPRKSHHAYRLRVLCAEDVRTNQIIVSTLLEGMGHDIRIVENGLQALHALSSAVYDLVLMDGRMPMMDGEQATRLIRAGGNEDYRVLDPEVPVIALTANASDHDRARYLAGGMDGFLSKPVDERLLYDQVEKVIAQHLSRGRTLRPTDVEHLESLDRQFGVAPAPQAGDAATDTVQIMPLAGLSHKHMQRITQAFLDEAPRRLETARAAVVAGNAGAAAAAIHALKGSAGYLNSPHLHSLCHEMEAAASAGDLVEVIDMLPGVEAALDKACADLRSA</sequence>
<dbReference type="Pfam" id="PF07696">
    <property type="entry name" value="7TMR-DISMED2"/>
    <property type="match status" value="1"/>
</dbReference>
<dbReference type="InterPro" id="IPR036890">
    <property type="entry name" value="HATPase_C_sf"/>
</dbReference>
<comment type="function">
    <text evidence="7">Member of the two-component regulatory system BvgS/BvgA. Phosphorylates BvgA via a four-step phosphorelay in response to environmental signals.</text>
</comment>
<evidence type="ECO:0000256" key="4">
    <source>
        <dbReference type="ARBA" id="ARBA00022729"/>
    </source>
</evidence>
<dbReference type="InterPro" id="IPR011622">
    <property type="entry name" value="7TMR_DISM_rcpt_extracell_dom2"/>
</dbReference>
<dbReference type="SUPFAM" id="SSF47226">
    <property type="entry name" value="Histidine-containing phosphotransfer domain, HPT domain"/>
    <property type="match status" value="1"/>
</dbReference>
<gene>
    <name evidence="16" type="ORF">GJ698_17675</name>
</gene>
<evidence type="ECO:0000259" key="14">
    <source>
        <dbReference type="PROSITE" id="PS50110"/>
    </source>
</evidence>
<dbReference type="Pfam" id="PF02518">
    <property type="entry name" value="HATPase_c"/>
    <property type="match status" value="1"/>
</dbReference>
<dbReference type="Gene3D" id="1.20.120.160">
    <property type="entry name" value="HPT domain"/>
    <property type="match status" value="1"/>
</dbReference>
<dbReference type="Pfam" id="PF00072">
    <property type="entry name" value="Response_reg"/>
    <property type="match status" value="1"/>
</dbReference>
<dbReference type="GO" id="GO:0000155">
    <property type="term" value="F:phosphorelay sensor kinase activity"/>
    <property type="evidence" value="ECO:0007669"/>
    <property type="project" value="InterPro"/>
</dbReference>
<dbReference type="PRINTS" id="PR00344">
    <property type="entry name" value="BCTRLSENSOR"/>
</dbReference>
<dbReference type="PANTHER" id="PTHR45339">
    <property type="entry name" value="HYBRID SIGNAL TRANSDUCTION HISTIDINE KINASE J"/>
    <property type="match status" value="1"/>
</dbReference>
<evidence type="ECO:0000256" key="1">
    <source>
        <dbReference type="ARBA" id="ARBA00000085"/>
    </source>
</evidence>
<dbReference type="SUPFAM" id="SSF55874">
    <property type="entry name" value="ATPase domain of HSP90 chaperone/DNA topoisomerase II/histidine kinase"/>
    <property type="match status" value="1"/>
</dbReference>
<accession>A0A844D7H4</accession>
<dbReference type="InterPro" id="IPR003594">
    <property type="entry name" value="HATPase_dom"/>
</dbReference>
<keyword evidence="4" id="KW-0732">Signal</keyword>
<dbReference type="GO" id="GO:0005524">
    <property type="term" value="F:ATP binding"/>
    <property type="evidence" value="ECO:0007669"/>
    <property type="project" value="UniProtKB-KW"/>
</dbReference>
<dbReference type="CDD" id="cd00082">
    <property type="entry name" value="HisKA"/>
    <property type="match status" value="1"/>
</dbReference>
<keyword evidence="11" id="KW-0175">Coiled coil</keyword>
<feature type="domain" description="Histidine kinase" evidence="13">
    <location>
        <begin position="422"/>
        <end position="644"/>
    </location>
</feature>
<keyword evidence="12" id="KW-0812">Transmembrane</keyword>
<reference evidence="16 17" key="1">
    <citation type="submission" date="2019-11" db="EMBL/GenBank/DDBJ databases">
        <title>Novel species isolated from a subtropical stream in China.</title>
        <authorList>
            <person name="Lu H."/>
        </authorList>
    </citation>
    <scope>NUCLEOTIDE SEQUENCE [LARGE SCALE GENOMIC DNA]</scope>
    <source>
        <strain evidence="16 17">FT26W</strain>
    </source>
</reference>
<dbReference type="SMART" id="SM00448">
    <property type="entry name" value="REC"/>
    <property type="match status" value="1"/>
</dbReference>
<feature type="transmembrane region" description="Helical" evidence="12">
    <location>
        <begin position="214"/>
        <end position="233"/>
    </location>
</feature>
<feature type="modified residue" description="Phosphohistidine" evidence="9">
    <location>
        <position position="877"/>
    </location>
</feature>
<dbReference type="RefSeq" id="WP_154359173.1">
    <property type="nucleotide sequence ID" value="NZ_WKJL01000013.1"/>
</dbReference>
<dbReference type="GO" id="GO:0005886">
    <property type="term" value="C:plasma membrane"/>
    <property type="evidence" value="ECO:0007669"/>
    <property type="project" value="UniProtKB-SubCell"/>
</dbReference>
<feature type="transmembrane region" description="Helical" evidence="12">
    <location>
        <begin position="329"/>
        <end position="349"/>
    </location>
</feature>
<feature type="transmembrane region" description="Helical" evidence="12">
    <location>
        <begin position="276"/>
        <end position="296"/>
    </location>
</feature>
<feature type="coiled-coil region" evidence="11">
    <location>
        <begin position="381"/>
        <end position="408"/>
    </location>
</feature>
<dbReference type="SMART" id="SM00387">
    <property type="entry name" value="HATPase_c"/>
    <property type="match status" value="1"/>
</dbReference>
<dbReference type="SUPFAM" id="SSF47384">
    <property type="entry name" value="Homodimeric domain of signal transducing histidine kinase"/>
    <property type="match status" value="1"/>
</dbReference>
<evidence type="ECO:0000256" key="6">
    <source>
        <dbReference type="ARBA" id="ARBA00023026"/>
    </source>
</evidence>
<feature type="transmembrane region" description="Helical" evidence="12">
    <location>
        <begin position="302"/>
        <end position="322"/>
    </location>
</feature>
<dbReference type="Pfam" id="PF00512">
    <property type="entry name" value="HisKA"/>
    <property type="match status" value="1"/>
</dbReference>
<dbReference type="AlphaFoldDB" id="A0A844D7H4"/>
<dbReference type="InterPro" id="IPR011006">
    <property type="entry name" value="CheY-like_superfamily"/>
</dbReference>
<comment type="catalytic activity">
    <reaction evidence="1">
        <text>ATP + protein L-histidine = ADP + protein N-phospho-L-histidine.</text>
        <dbReference type="EC" id="2.7.13.3"/>
    </reaction>
</comment>
<dbReference type="CDD" id="cd16922">
    <property type="entry name" value="HATPase_EvgS-ArcB-TorS-like"/>
    <property type="match status" value="1"/>
</dbReference>
<feature type="domain" description="HPt" evidence="15">
    <location>
        <begin position="838"/>
        <end position="931"/>
    </location>
</feature>
<evidence type="ECO:0000313" key="17">
    <source>
        <dbReference type="Proteomes" id="UP000439986"/>
    </source>
</evidence>
<dbReference type="EMBL" id="WKJL01000013">
    <property type="protein sequence ID" value="MRW85905.1"/>
    <property type="molecule type" value="Genomic_DNA"/>
</dbReference>
<evidence type="ECO:0000256" key="12">
    <source>
        <dbReference type="SAM" id="Phobius"/>
    </source>
</evidence>
<dbReference type="PROSITE" id="PS50109">
    <property type="entry name" value="HIS_KIN"/>
    <property type="match status" value="1"/>
</dbReference>
<evidence type="ECO:0000313" key="16">
    <source>
        <dbReference type="EMBL" id="MRW85905.1"/>
    </source>
</evidence>
<evidence type="ECO:0000256" key="8">
    <source>
        <dbReference type="ARBA" id="ARBA00070152"/>
    </source>
</evidence>
<name>A0A844D7H4_9BURK</name>
<keyword evidence="12" id="KW-0472">Membrane</keyword>
<keyword evidence="5" id="KW-0902">Two-component regulatory system</keyword>
<evidence type="ECO:0000256" key="5">
    <source>
        <dbReference type="ARBA" id="ARBA00023012"/>
    </source>
</evidence>
<dbReference type="InterPro" id="IPR001789">
    <property type="entry name" value="Sig_transdc_resp-reg_receiver"/>
</dbReference>